<gene>
    <name evidence="2" type="ORF">BTJ66_11920</name>
    <name evidence="3" type="ORF">MNY58_00675</name>
</gene>
<dbReference type="EMBL" id="MRZN01000025">
    <property type="protein sequence ID" value="PHK48737.1"/>
    <property type="molecule type" value="Genomic_DNA"/>
</dbReference>
<feature type="transmembrane region" description="Helical" evidence="1">
    <location>
        <begin position="12"/>
        <end position="35"/>
    </location>
</feature>
<reference evidence="3" key="4">
    <citation type="submission" date="2022-03" db="EMBL/GenBank/DDBJ databases">
        <title>Complete Genome Sequence of Staphylococcus edaphicus strain CCM 8731.</title>
        <authorList>
            <person name="Rimmer C.O."/>
            <person name="Thomas J.C."/>
        </authorList>
    </citation>
    <scope>NUCLEOTIDE SEQUENCE</scope>
    <source>
        <strain evidence="3">CCM 8731</strain>
    </source>
</reference>
<name>A0A2C6WMR9_9STAP</name>
<protein>
    <recommendedName>
        <fullName evidence="6">Branched-chain amino acid transport system II carrier protein</fullName>
    </recommendedName>
</protein>
<accession>A0A2C6WMR9</accession>
<reference evidence="4" key="2">
    <citation type="submission" date="2017-10" db="EMBL/GenBank/DDBJ databases">
        <title>Staphylococcus edaphicus sp. nov., isolated in Antarctica, harbouring mecC gene and genomic islands essential in adaptation to extreme environment.</title>
        <authorList>
            <person name="Pantucek R."/>
            <person name="Sedlacek I."/>
            <person name="Indrakova A."/>
            <person name="Vrbovska V."/>
            <person name="Maslanova I."/>
            <person name="Kovarovic V."/>
            <person name="Svec P."/>
            <person name="Kralova S."/>
            <person name="Kristofova L."/>
            <person name="Keklakova J."/>
            <person name="Petras P."/>
            <person name="Doskar J."/>
        </authorList>
    </citation>
    <scope>NUCLEOTIDE SEQUENCE [LARGE SCALE GENOMIC DNA]</scope>
    <source>
        <strain evidence="4">CCM 5085</strain>
    </source>
</reference>
<evidence type="ECO:0000313" key="2">
    <source>
        <dbReference type="EMBL" id="PHK48737.1"/>
    </source>
</evidence>
<dbReference type="PANTHER" id="PTHR37814">
    <property type="entry name" value="CONSERVED MEMBRANE PROTEIN"/>
    <property type="match status" value="1"/>
</dbReference>
<evidence type="ECO:0000313" key="4">
    <source>
        <dbReference type="Proteomes" id="UP000223828"/>
    </source>
</evidence>
<feature type="transmembrane region" description="Helical" evidence="1">
    <location>
        <begin position="327"/>
        <end position="348"/>
    </location>
</feature>
<dbReference type="OrthoDB" id="4424890at2"/>
<reference evidence="2" key="1">
    <citation type="journal article" date="2017" name="Appl. Environ. Microbiol.">
        <title>Staphylococcus edaphicus sp. nov., isolated in Antarctica, harbours mecC gene and genomic islands with suspected role in adaptation to extreme environment.</title>
        <authorList>
            <person name="Pantucek R."/>
            <person name="Sedlacek I."/>
            <person name="Indrakova A."/>
            <person name="Vrbovska V."/>
            <person name="Maslanova I."/>
            <person name="Kovarovic V."/>
            <person name="Svec P."/>
            <person name="Kralova S."/>
            <person name="Kristofova L."/>
            <person name="Keklakova J."/>
            <person name="Petras P."/>
            <person name="Doskar J."/>
        </authorList>
    </citation>
    <scope>NUCLEOTIDE SEQUENCE</scope>
    <source>
        <strain evidence="2">CCM 8730</strain>
    </source>
</reference>
<evidence type="ECO:0000313" key="5">
    <source>
        <dbReference type="Proteomes" id="UP001056588"/>
    </source>
</evidence>
<dbReference type="EMBL" id="CP093217">
    <property type="protein sequence ID" value="UQW81662.1"/>
    <property type="molecule type" value="Genomic_DNA"/>
</dbReference>
<feature type="transmembrane region" description="Helical" evidence="1">
    <location>
        <begin position="117"/>
        <end position="134"/>
    </location>
</feature>
<feature type="transmembrane region" description="Helical" evidence="1">
    <location>
        <begin position="302"/>
        <end position="321"/>
    </location>
</feature>
<keyword evidence="1" id="KW-1133">Transmembrane helix</keyword>
<keyword evidence="5" id="KW-1185">Reference proteome</keyword>
<feature type="transmembrane region" description="Helical" evidence="1">
    <location>
        <begin position="266"/>
        <end position="290"/>
    </location>
</feature>
<dbReference type="Proteomes" id="UP000223828">
    <property type="component" value="Unassembled WGS sequence"/>
</dbReference>
<organism evidence="2 4">
    <name type="scientific">Staphylococcus edaphicus</name>
    <dbReference type="NCBI Taxonomy" id="1955013"/>
    <lineage>
        <taxon>Bacteria</taxon>
        <taxon>Bacillati</taxon>
        <taxon>Bacillota</taxon>
        <taxon>Bacilli</taxon>
        <taxon>Bacillales</taxon>
        <taxon>Staphylococcaceae</taxon>
        <taxon>Staphylococcus</taxon>
    </lineage>
</organism>
<proteinExistence type="predicted"/>
<feature type="transmembrane region" description="Helical" evidence="1">
    <location>
        <begin position="41"/>
        <end position="57"/>
    </location>
</feature>
<dbReference type="Proteomes" id="UP001056588">
    <property type="component" value="Chromosome"/>
</dbReference>
<feature type="transmembrane region" description="Helical" evidence="1">
    <location>
        <begin position="223"/>
        <end position="246"/>
    </location>
</feature>
<sequence>MFNKDNKASIGIALAYLSFIVGAGFTTGQELLQFFVNHGNYGYIAAIITGIIVTFGTRQISKLGYRVDADSYDISLNNLFGNIMGKIIDFLIIFFLFGLTVVMVAGGGSALYQGFDIPIWVGSLAIVILLFVVLQLKFDKILAVLGTVTPFLVIAVLIIAGTNIINPTISFSEVSEHIAPSKASSPFWWWDAIIYGGLIIGNSFSFLTIVGNDANNHKIAGRGAYFGGLAFSVLLLIMVAGLLANIGNANKVDIPTLLLANDIHPIVGILMSVVMFAVIFNSCIGMLYPFLNRFTTPGSKSYIVLLAISLILAYILSFVGFVDLVNFVFKVVGYLGLFITFALFIRWIQNKFTKKKLI</sequence>
<keyword evidence="1" id="KW-0812">Transmembrane</keyword>
<keyword evidence="1" id="KW-0472">Membrane</keyword>
<evidence type="ECO:0000313" key="3">
    <source>
        <dbReference type="EMBL" id="UQW81662.1"/>
    </source>
</evidence>
<evidence type="ECO:0000256" key="1">
    <source>
        <dbReference type="SAM" id="Phobius"/>
    </source>
</evidence>
<feature type="transmembrane region" description="Helical" evidence="1">
    <location>
        <begin position="90"/>
        <end position="111"/>
    </location>
</feature>
<dbReference type="PANTHER" id="PTHR37814:SF1">
    <property type="entry name" value="MEMBRANE PROTEIN"/>
    <property type="match status" value="1"/>
</dbReference>
<evidence type="ECO:0008006" key="6">
    <source>
        <dbReference type="Google" id="ProtNLM"/>
    </source>
</evidence>
<dbReference type="RefSeq" id="WP_099091166.1">
    <property type="nucleotide sequence ID" value="NZ_CP093217.1"/>
</dbReference>
<dbReference type="InterPro" id="IPR038728">
    <property type="entry name" value="YkvI-like"/>
</dbReference>
<dbReference type="AlphaFoldDB" id="A0A2C6WMR9"/>
<feature type="transmembrane region" description="Helical" evidence="1">
    <location>
        <begin position="187"/>
        <end position="211"/>
    </location>
</feature>
<feature type="transmembrane region" description="Helical" evidence="1">
    <location>
        <begin position="141"/>
        <end position="165"/>
    </location>
</feature>
<reference evidence="2" key="3">
    <citation type="submission" date="2017-10" db="EMBL/GenBank/DDBJ databases">
        <authorList>
            <person name="Vrbovska V."/>
            <person name="Kovarovic V."/>
            <person name="Indrakova A."/>
        </authorList>
    </citation>
    <scope>NUCLEOTIDE SEQUENCE</scope>
    <source>
        <strain evidence="2">CCM 8730</strain>
    </source>
</reference>